<feature type="region of interest" description="Disordered" evidence="5">
    <location>
        <begin position="394"/>
        <end position="417"/>
    </location>
</feature>
<dbReference type="EC" id="3.4.22.49" evidence="2"/>
<reference evidence="8 9" key="1">
    <citation type="submission" date="2011-08" db="EMBL/GenBank/DDBJ databases">
        <title>The Genome Sequence of Plasmodium vivax Brazil I.</title>
        <authorList>
            <consortium name="The Broad Institute Genome Sequencing Platform"/>
            <consortium name="The Broad Institute Genome Sequencing Center for Infectious Disease"/>
            <person name="Neafsey D."/>
            <person name="Carlton J."/>
            <person name="Barnwell J."/>
            <person name="Collins W."/>
            <person name="Escalante A."/>
            <person name="Mullikin J."/>
            <person name="Saul A."/>
            <person name="Guigo R."/>
            <person name="Camara F."/>
            <person name="Young S.K."/>
            <person name="Zeng Q."/>
            <person name="Gargeya S."/>
            <person name="Fitzgerald M."/>
            <person name="Haas B."/>
            <person name="Abouelleil A."/>
            <person name="Alvarado L."/>
            <person name="Arachchi H.M."/>
            <person name="Berlin A."/>
            <person name="Brown A."/>
            <person name="Chapman S.B."/>
            <person name="Chen Z."/>
            <person name="Dunbar C."/>
            <person name="Freedman E."/>
            <person name="Gearin G."/>
            <person name="Gellesch M."/>
            <person name="Goldberg J."/>
            <person name="Griggs A."/>
            <person name="Gujja S."/>
            <person name="Heiman D."/>
            <person name="Howarth C."/>
            <person name="Larson L."/>
            <person name="Lui A."/>
            <person name="MacDonald P.J.P."/>
            <person name="Montmayeur A."/>
            <person name="Murphy C."/>
            <person name="Neiman D."/>
            <person name="Pearson M."/>
            <person name="Priest M."/>
            <person name="Roberts A."/>
            <person name="Saif S."/>
            <person name="Shea T."/>
            <person name="Shenoy N."/>
            <person name="Sisk P."/>
            <person name="Stolte C."/>
            <person name="Sykes S."/>
            <person name="Wortman J."/>
            <person name="Nusbaum C."/>
            <person name="Birren B."/>
        </authorList>
    </citation>
    <scope>NUCLEOTIDE SEQUENCE [LARGE SCALE GENOMIC DNA]</scope>
    <source>
        <strain evidence="8 9">Brazil I</strain>
    </source>
</reference>
<feature type="domain" description="Peptidase C50" evidence="7">
    <location>
        <begin position="4897"/>
        <end position="4994"/>
    </location>
</feature>
<dbReference type="OrthoDB" id="10255632at2759"/>
<feature type="compositionally biased region" description="Basic and acidic residues" evidence="5">
    <location>
        <begin position="3516"/>
        <end position="3528"/>
    </location>
</feature>
<comment type="catalytic activity">
    <reaction evidence="1">
        <text>All bonds known to be hydrolyzed by this endopeptidase have arginine in P1 and an acidic residue in P4. P6 is often occupied by an acidic residue or by a hydroxy-amino-acid residue, the phosphorylation of which enhances cleavage.</text>
        <dbReference type="EC" id="3.4.22.49"/>
    </reaction>
</comment>
<dbReference type="GO" id="GO:0051307">
    <property type="term" value="P:meiotic chromosome separation"/>
    <property type="evidence" value="ECO:0007669"/>
    <property type="project" value="TreeGrafter"/>
</dbReference>
<feature type="compositionally biased region" description="Basic and acidic residues" evidence="5">
    <location>
        <begin position="4705"/>
        <end position="4718"/>
    </location>
</feature>
<feature type="transmembrane region" description="Helical" evidence="6">
    <location>
        <begin position="1582"/>
        <end position="1600"/>
    </location>
</feature>
<feature type="region of interest" description="Disordered" evidence="5">
    <location>
        <begin position="4636"/>
        <end position="4786"/>
    </location>
</feature>
<evidence type="ECO:0000256" key="4">
    <source>
        <dbReference type="ARBA" id="ARBA00022829"/>
    </source>
</evidence>
<feature type="transmembrane region" description="Helical" evidence="6">
    <location>
        <begin position="144"/>
        <end position="167"/>
    </location>
</feature>
<feature type="transmembrane region" description="Helical" evidence="6">
    <location>
        <begin position="2554"/>
        <end position="2576"/>
    </location>
</feature>
<feature type="region of interest" description="Disordered" evidence="5">
    <location>
        <begin position="2297"/>
        <end position="2322"/>
    </location>
</feature>
<feature type="region of interest" description="Disordered" evidence="5">
    <location>
        <begin position="2452"/>
        <end position="2489"/>
    </location>
</feature>
<dbReference type="GO" id="GO:0005737">
    <property type="term" value="C:cytoplasm"/>
    <property type="evidence" value="ECO:0007669"/>
    <property type="project" value="TreeGrafter"/>
</dbReference>
<dbReference type="PROSITE" id="PS51700">
    <property type="entry name" value="SEPARIN"/>
    <property type="match status" value="1"/>
</dbReference>
<feature type="transmembrane region" description="Helical" evidence="6">
    <location>
        <begin position="107"/>
        <end position="124"/>
    </location>
</feature>
<accession>A0A0J9SNE8</accession>
<evidence type="ECO:0000313" key="9">
    <source>
        <dbReference type="Proteomes" id="UP000053327"/>
    </source>
</evidence>
<keyword evidence="4" id="KW-0159">Chromosome partition</keyword>
<feature type="compositionally biased region" description="Low complexity" evidence="5">
    <location>
        <begin position="1082"/>
        <end position="1094"/>
    </location>
</feature>
<feature type="region of interest" description="Disordered" evidence="5">
    <location>
        <begin position="4134"/>
        <end position="4163"/>
    </location>
</feature>
<feature type="transmembrane region" description="Helical" evidence="6">
    <location>
        <begin position="1612"/>
        <end position="1633"/>
    </location>
</feature>
<dbReference type="GO" id="GO:0072686">
    <property type="term" value="C:mitotic spindle"/>
    <property type="evidence" value="ECO:0007669"/>
    <property type="project" value="TreeGrafter"/>
</dbReference>
<feature type="compositionally biased region" description="Basic residues" evidence="5">
    <location>
        <begin position="4664"/>
        <end position="4677"/>
    </location>
</feature>
<evidence type="ECO:0000256" key="2">
    <source>
        <dbReference type="ARBA" id="ARBA00012489"/>
    </source>
</evidence>
<dbReference type="PANTHER" id="PTHR12792:SF0">
    <property type="entry name" value="SEPARIN"/>
    <property type="match status" value="1"/>
</dbReference>
<organism evidence="8 9">
    <name type="scientific">Plasmodium vivax (strain Brazil I)</name>
    <dbReference type="NCBI Taxonomy" id="1033975"/>
    <lineage>
        <taxon>Eukaryota</taxon>
        <taxon>Sar</taxon>
        <taxon>Alveolata</taxon>
        <taxon>Apicomplexa</taxon>
        <taxon>Aconoidasida</taxon>
        <taxon>Haemosporida</taxon>
        <taxon>Plasmodiidae</taxon>
        <taxon>Plasmodium</taxon>
        <taxon>Plasmodium (Plasmodium)</taxon>
    </lineage>
</organism>
<dbReference type="GO" id="GO:0005634">
    <property type="term" value="C:nucleus"/>
    <property type="evidence" value="ECO:0007669"/>
    <property type="project" value="InterPro"/>
</dbReference>
<keyword evidence="6" id="KW-0472">Membrane</keyword>
<keyword evidence="6" id="KW-1133">Transmembrane helix</keyword>
<feature type="compositionally biased region" description="Acidic residues" evidence="5">
    <location>
        <begin position="852"/>
        <end position="895"/>
    </location>
</feature>
<feature type="compositionally biased region" description="Polar residues" evidence="5">
    <location>
        <begin position="4688"/>
        <end position="4698"/>
    </location>
</feature>
<dbReference type="InterPro" id="IPR005314">
    <property type="entry name" value="Peptidase_C50"/>
</dbReference>
<feature type="compositionally biased region" description="Low complexity" evidence="5">
    <location>
        <begin position="4773"/>
        <end position="4786"/>
    </location>
</feature>
<keyword evidence="3" id="KW-0378">Hydrolase</keyword>
<feature type="compositionally biased region" description="Polar residues" evidence="5">
    <location>
        <begin position="2309"/>
        <end position="2319"/>
    </location>
</feature>
<evidence type="ECO:0000256" key="6">
    <source>
        <dbReference type="SAM" id="Phobius"/>
    </source>
</evidence>
<keyword evidence="6" id="KW-0812">Transmembrane</keyword>
<evidence type="ECO:0000256" key="1">
    <source>
        <dbReference type="ARBA" id="ARBA00000451"/>
    </source>
</evidence>
<sequence length="5323" mass="614799">MIRKESNIYDKLDRIVCEVLRNIDADAKGVGEEAHNKGSANDADEKNINERVYKKFFELFNRESYLEKLTHDELVATYRDKNAHKYLFYMFECLLNKITQTRNVRHLDFLFLILRYITYLWFLLSNDDKLVLIFYYYFKFVDLLFNLKFVRCSFFVNIYNLLIYFYMKDKGKKKQKIVFPVKKLTEKEAGFHIKNVISELNRIIANENAHFVETVGREKNFVSLQSDALSHGKAERRNLPPNAEEDASTYGGTQNVYDYLWVGHHQGESEPQGKKHKNKHTEKIKSDGSEEDKSFYLITKCQNWRNENSTFPILSIFSVSSSYNLFLNITKHLFKISVYDFCTFFPLLSMLNVECLLSHFHLFEILHYVQLEEVHSDTNDSKKETKIVSISSCQSSPYKGNEQVTTGGKKTPSNSEVIFSNNNKSNRKILWNILFEELKKVYMVDTKNVNYTLKMLKYSFSFFLFEEKFAPKCKEGETHVTNKKEHTFALISQVYLKELLKFCLSFVNNLMSSRALKEEVIFKAISYVFYLLSKLICNTSNNLRKYILLNNDNNLTLVALITYVYKYFKRVYLEKNASGEVHKGGGGAVGMGGSGVIGGSGSQNKFKYTFVTLEKVYQKIQECLYIVLTVDEFVEGNTRKKLAQCSDGAIPHLEGHQSNRQHVDSCDLFFCIIIKINKMNMFYSNLDIIKMLSQKDRSVFRKYIYTINKNNENFGSFFSCVLNIEYNENQHDLVLKKYISNLKEKKKYKNKKLIKLMKPYHSPLKYIILKNQIDQDGAKKNSGSARKSTLAVNFSHRNYDLSTFEGDKRKAINLRAKRKSMYEFGRGEKGGGRSRPLQGDDGMDGDTVGEFASDENASDESAPDESASDESASDETAPDETASDDDPSDGEETEPSDNPASCPRSCRKEYFSDGLKRAKVKKKDMPIFENSILRIRKKQLNGTNIDFKNVCHSITLSIKRCILISESIITYFKIHEEFEANFNIYVCKNIFINFLRVCLLSASLFSYLCVKLNYDEMLKQMYDSNLIIMSYNIFDKYISFVLDQDVKQLRKHKNVLQVPSRRLNRGEAAAGRSAGAKEQREAPSTVSAPTVTTSTSAIPPAQLHRDDIYDVLGARESQRGSAFFLSDQDEFIETLYLNTFMIVISIISVWEMYLEIPVEVLNKMKYTFFELFYNTTIKIIKFIKKDKGFFFLLNILKFIYLKFVSLPFNPINIHTTIKLHDFYEFLINDGDEDVKKEEEQKFNSENMYLNSISPLKFLNNPENDAHRKSLSSVQKFSLTSDDRVVPNEHDYNVLSVSKKKRVSMGGLVPVFLNNHSSKKRRRTNIDPYTSYDSFENNDNGSCCSVRKGPSAGHAQMGDKTGARVQYDLREGEYEGESVNVNANASASANVDFNASANANATPKRNHDYAQSGEGNESDIFRSTYLSNYYIPHIDLLFIIVDLEVFHYFEKKEYKKIILSVENAFKSIISKCDYNTKEYLRSSISCIYNSYQQVHLRDSKINIQSCIVIRHIFNLYIKSKVFYLSQKIKKKLAHYKDSYTNDGVLKMGYNKIYNSLFSSEKWKNFFYFLCESDNLGRNKREKIINNLLTVHINTLLFLIFYEYLSKYVTKKFIFFFRFFLFLFNKLCVAILSLVNSSNHLEIFNLFDWRNITRASHTQGEEELADKVRRAIRLVQNCSIYPQDEEVSPYKIYSQGGRHTKGRNKPIVMIDIDELLVTYIQLNFTFCRSCCFFIFFKNVCSQKYEMILRENFTSSYFERFKNNRDLFDPVEAVKGEKTGRRGDEWGEGHTAYQAYTTQTAYPAHTTHTAEGATPFGEPTLNDSFDEESDDNHRSDSSSSGLSQSSFTLIEYTDYSNNVDYIFLEFILEKIEEMDVDYYYRNVLNNCYYVIKIETLYNYIYGNEQLLSRFAFLNSVYYLYKLYYHMFVWSCNKSYVMGKENISAEGINGGENLTSLYNDIFYLFDVNRILGETFSSRYVQLVDQFGASDFTPSGTPDKTGRIAPYGCEDNYRPTDRRSIEESPYFVCNIYNFKLKLFHPLNFEKRDLAKGRKKNTFSNFLMVNRNYLLDLKHKYAKVNKYIRSYLVYLYHVVLRFYFNEYDIDGEKLSIHHIAYSFQSAFHTFNSKICSSPHDMVCFPSIRGIGNDKDTPPYLPPFNIFPKRDLKKNILLIFDIFNNIYDVYHGNIFENSNWANSIVTQIDTKLIGYLSEMYKIAHLYKMYHFCFQILVLCLMFTSRFWLVYVFSEKHPCGQQGGSNHARWGVDSQYCQPSAREKRKVGRKANERSVDEDALFRSRTHFGRGAGKRAKPKEASQNSNEQMRGSSKRRRAYILTGIYNKIASKGKGDNAKEIYNDLHNYMQMLIVCASIFYLTFLCVEKIQKNLKNVFFLNCANSLYNCYVHFYEHVEKFCKGHCEDKRYASSFFFDTFHLDLINLKLQAHVKAGRYKAEMRKVKKGLGESTARGGAQPQGGVTTMSSSGSGGESSRSSRSGWDNAREDAFAKFPYLLYYNERAGAECVSDLRKTEKKHESDGKNFFKNNICLYFNMIRYLYKKRSKYFGLLPFVNSYIISIVTLMKFTMAKYFSNFNVSSDFFSLKFEHPIHQFDMDMLTKVKKTEDEKENVKLTNKAILINLENLFCNMFLNKDLCYQIKFVYTYYKKISSIMFKMNNFLLSYYYLKKNILFICDLIYFPEVVHNYLLLMNIILKSGRQRIELLTQEEIFFENLNNQLSIYDKKNLDQHAGADADADAVAYPDAVADPNAYPDADADTNHTKDKTAKDVNDFKIYEDSDFCNIDYVKTPLNTYLTKRHIYEYRNLLTQFLAYLTFLIKNPDHFSILSTKRRGEVLHMLCLILFTKKKTSYFCCSKARPKKSKVVANPPEGGTNGKDNCCDYGNAKLTGEDSTKQRNTQRSDHEMVVPNNVAKQNQGNHKMTNFEKNFLTCFNNCNEKREETFFNFFLEKLFIISNFDTDLFDVELDDEEQVESLIKSQVLRDVSSLNFVPPGGAHSEESFLNLGSEISSEPEQAVQNSKGETNQASCMEEAIRREFHQRASSHNSFKISDISVLNYLYLNYHFERNLTYTENYITNRLFTLNCKKMNAYFVKILLYYINLIFLKIKNIFCDDCIYTIKKQQFLNSSANDCSRNIFFFLFLKLFRFFNFSKRTLSELCVNYFPGNDNYAVYLDELVESKKNGDLPAEQVYANDGRHITQDTHTHNVGGKQNSWDDNPASGLDKMLMVNFLEIFLYPQKNCSFLEVLTVCYEFLANMKDDKGKKLRKRNKHKMYALLKRAITERGDRSNPSVFHFQTVLVLLSLLLHYTCKRSLVHEMRKVAQFFLDFVFFFIENLKNNLIILQIIEAYGGGHTCVSTGGSTDGYRGGHAKEHPPENRSTAARQTQVNLLKFYFRKLLSLLYLYTDELILYTIKNNIDQEISQKNYYRKHAHENLNIETISNYEYIGQPNLSEFCFYWDYAIVSMSHDKSDLYISRCFKNFLFVLIRIIKGEALSQEADNPGRFSGENKAAVKEREISQDSSKKRRDSPPEGDEECFNFYKKINTLFSVLNDEELCERLLLQGGNLPLSDDTIMGHLNESVKYCTGYAREVYAEQGNLGHNSNEYNGAPPGKSIQCGTIEWGGKHPGGDATIRESATRGKDEHSEVATHAGKHFENAQMGPEQLSNPHAVNIFFTPMGKSGMETSNELIKSNKTNRVRSSNSSATFLPNGKDRLAKDIQLVRFLSRLYRSADSCIEGKTGEYFHVEKIHLNIERFPVREKWNYIKKLEKILKQYQHMIKIMCEILHESKNVDRSRSNLKMFIDLWWNNRYTLEQHLKILNLDISNTLGFSIHKLMSIPLISLNIRTKIVLNRSANWKDDHQMEVSIRSEKDHTQVNSAYNTLSIVNNQKYYLSTNFDLFVVLYYYSNMLNIVAWLNKWGRYFVPLRYWDGTHFVNVLLNLTVFSIVMKNCNVQITQAKRKYLKWVDTGGSRSSRISKDGSTFIGSVIRGDTTDGVGSFPACNLTKQSHENRGAPKSLIPIDKKVVTSYLPFINKDIETILLLEERKKKNKRRSSTVGQPYILDITPPKEAAKGEVTSSIPRWSVNIEGGNNHHDGCQATYRGLQRDQPDHVEAISTLDNKYRIVIPKGESQSAFPHNTSSRDSASRGNPLTGEIRGRRRTINIISEETKSSIDSYCAGSHSVYKKENQSRDQKKVNSTIYGYLSPLKANNFEHLKNQNQSDMLTREEKKKRTTVAGTLNLDHLKKQDDKEEKSKENIYLKYLDLKKKCDRGVLKCSFLKLRMYLYNILIDIFENNHIHPKNIFNLFNIITHSFVTDVIKCTMVDDELDSERLTYVKNVEHRRVRKNPVVVYIHNNLNRLPFENLEPLKDSYIVRGVNKAVTAYLYERVLAKIKVEEAKRKGLSVLGTLRGEMDAAAGEEEELEAARGAYQNGGTPQNDDESDNYEDQSDDFRMDEYIQQEYSKKWKIDDVKNVGQMNSTHRSSVDLRCSHPFEWKRKNANVPQSIIGDCTTSQLCNAKGGNENISKKKGRNSLSYISTHHTEVSKSAEKNNGHYHHELNTCQVKPFNRCDDQGKATSQVDRHNGFRAQPRDTLTPYGQETLNSAGHLGANYGSRNVQARGKGRYSLIVSSEETKGHLERGDIPGKANPCESAPDKGTKQVRGKGRSKKNSRKSISIEHSFLNPFSNNNSKKGQTGMPFSEDHSNGRADCSQKRERKTVYNRSTEEKHKLGLSHSAKRRGSVKKMNPRSSCPSHHSRSSCASPPPPSSESGSDSGSDSLSSVELIQNEDELRKIFMSARKSMNISNMMGSYQNEEYSFFRLKKKRKKSVSESEAYFDDEKKFSTSCVEEAKKDNKRRSYSADPEHPSKASKMKYVKYVPYYIKSSRLVDPKKSNIFFVINPNGDLKRTEDATYPFIYFKNKEKYKYKNWNGYFGKVPCEKTLLKHLCCDDLYLYCGHQGGEQYIKKDIIQNAILRYDDPLGEEAKEGNAKKGKPKKAQNRGGGITKCSRSKAGKKEDPPFTQKKDKRRRYSCNFEAGKCTVEKGVKRKSVGDIIHIHGTSDSSDALCTQTEMEDGESDHVGDPHFSATQNDGINSCVFLIGCSSGLLSSHGFDLDVWGTPYDYIVGGCVFVFGNLWNVTDGEVDGFTQNFFWKWTQPNSSSLFCSNYNYNAVQMANVSTFGFRFFAKMLRGCTEESAPGGGSQMGVREEGTEWSSNCWRDDDSDHNGGRDDDLLIEVGDNFVTLDFDTYTYFRKNYFFYKYFQKCYNCNIVLNQNLFSINQNRKYSWLSMTEALAEAKQFCRLPNTTGSAVVIYGLPL</sequence>
<feature type="compositionally biased region" description="Basic residues" evidence="5">
    <location>
        <begin position="4740"/>
        <end position="4751"/>
    </location>
</feature>
<feature type="region of interest" description="Disordered" evidence="5">
    <location>
        <begin position="4988"/>
        <end position="5031"/>
    </location>
</feature>
<evidence type="ECO:0000256" key="5">
    <source>
        <dbReference type="SAM" id="MobiDB-lite"/>
    </source>
</evidence>
<evidence type="ECO:0000313" key="8">
    <source>
        <dbReference type="EMBL" id="KMZ84384.1"/>
    </source>
</evidence>
<dbReference type="GO" id="GO:0006508">
    <property type="term" value="P:proteolysis"/>
    <property type="evidence" value="ECO:0007669"/>
    <property type="project" value="InterPro"/>
</dbReference>
<dbReference type="Pfam" id="PF03568">
    <property type="entry name" value="Separin_C"/>
    <property type="match status" value="2"/>
</dbReference>
<gene>
    <name evidence="8" type="ORF">PVBG_00164</name>
</gene>
<dbReference type="GO" id="GO:0004197">
    <property type="term" value="F:cysteine-type endopeptidase activity"/>
    <property type="evidence" value="ECO:0007669"/>
    <property type="project" value="InterPro"/>
</dbReference>
<dbReference type="InterPro" id="IPR030397">
    <property type="entry name" value="SEPARIN_core_dom"/>
</dbReference>
<dbReference type="PANTHER" id="PTHR12792">
    <property type="entry name" value="EXTRA SPINDLE POLES 1-RELATED"/>
    <property type="match status" value="1"/>
</dbReference>
<proteinExistence type="predicted"/>
<dbReference type="Proteomes" id="UP000053327">
    <property type="component" value="Unassembled WGS sequence"/>
</dbReference>
<evidence type="ECO:0000259" key="7">
    <source>
        <dbReference type="PROSITE" id="PS51700"/>
    </source>
</evidence>
<feature type="region of interest" description="Disordered" evidence="5">
    <location>
        <begin position="1066"/>
        <end position="1094"/>
    </location>
</feature>
<feature type="compositionally biased region" description="Polar residues" evidence="5">
    <location>
        <begin position="4135"/>
        <end position="4154"/>
    </location>
</feature>
<name>A0A0J9SNE8_PLAV1</name>
<feature type="compositionally biased region" description="Basic and acidic residues" evidence="5">
    <location>
        <begin position="4637"/>
        <end position="4648"/>
    </location>
</feature>
<dbReference type="EMBL" id="KQ234858">
    <property type="protein sequence ID" value="KMZ84384.1"/>
    <property type="molecule type" value="Genomic_DNA"/>
</dbReference>
<feature type="region of interest" description="Disordered" evidence="5">
    <location>
        <begin position="266"/>
        <end position="287"/>
    </location>
</feature>
<feature type="region of interest" description="Disordered" evidence="5">
    <location>
        <begin position="823"/>
        <end position="905"/>
    </location>
</feature>
<feature type="compositionally biased region" description="Low complexity" evidence="5">
    <location>
        <begin position="4752"/>
        <end position="4766"/>
    </location>
</feature>
<feature type="region of interest" description="Disordered" evidence="5">
    <location>
        <begin position="1806"/>
        <end position="1840"/>
    </location>
</feature>
<evidence type="ECO:0000256" key="3">
    <source>
        <dbReference type="ARBA" id="ARBA00022801"/>
    </source>
</evidence>
<protein>
    <recommendedName>
        <fullName evidence="2">separase</fullName>
        <ecNumber evidence="2">3.4.22.49</ecNumber>
    </recommendedName>
</protein>
<feature type="transmembrane region" description="Helical" evidence="6">
    <location>
        <begin position="2355"/>
        <end position="2373"/>
    </location>
</feature>
<feature type="region of interest" description="Disordered" evidence="5">
    <location>
        <begin position="3504"/>
        <end position="3539"/>
    </location>
</feature>